<dbReference type="EMBL" id="JBHFNQ010000108">
    <property type="protein sequence ID" value="MFB2878017.1"/>
    <property type="molecule type" value="Genomic_DNA"/>
</dbReference>
<dbReference type="InterPro" id="IPR004358">
    <property type="entry name" value="Sig_transdc_His_kin-like_C"/>
</dbReference>
<keyword evidence="8" id="KW-0902">Two-component regulatory system</keyword>
<evidence type="ECO:0000256" key="4">
    <source>
        <dbReference type="ARBA" id="ARBA00022679"/>
    </source>
</evidence>
<dbReference type="Gene3D" id="1.10.287.130">
    <property type="match status" value="1"/>
</dbReference>
<dbReference type="RefSeq" id="WP_413271103.1">
    <property type="nucleotide sequence ID" value="NZ_JBHFNQ010000108.1"/>
</dbReference>
<dbReference type="InterPro" id="IPR003661">
    <property type="entry name" value="HisK_dim/P_dom"/>
</dbReference>
<keyword evidence="5" id="KW-0547">Nucleotide-binding</keyword>
<evidence type="ECO:0000313" key="10">
    <source>
        <dbReference type="EMBL" id="MFB2878017.1"/>
    </source>
</evidence>
<keyword evidence="3" id="KW-0597">Phosphoprotein</keyword>
<evidence type="ECO:0000256" key="2">
    <source>
        <dbReference type="ARBA" id="ARBA00012438"/>
    </source>
</evidence>
<evidence type="ECO:0000313" key="11">
    <source>
        <dbReference type="Proteomes" id="UP001576774"/>
    </source>
</evidence>
<keyword evidence="6 10" id="KW-0418">Kinase</keyword>
<evidence type="ECO:0000256" key="5">
    <source>
        <dbReference type="ARBA" id="ARBA00022741"/>
    </source>
</evidence>
<dbReference type="Pfam" id="PF02518">
    <property type="entry name" value="HATPase_c"/>
    <property type="match status" value="1"/>
</dbReference>
<dbReference type="PROSITE" id="PS50109">
    <property type="entry name" value="HIS_KIN"/>
    <property type="match status" value="1"/>
</dbReference>
<dbReference type="SMART" id="SM00388">
    <property type="entry name" value="HisKA"/>
    <property type="match status" value="1"/>
</dbReference>
<dbReference type="PANTHER" id="PTHR43065:SF10">
    <property type="entry name" value="PEROXIDE STRESS-ACTIVATED HISTIDINE KINASE MAK3"/>
    <property type="match status" value="1"/>
</dbReference>
<dbReference type="EC" id="2.7.13.3" evidence="2"/>
<dbReference type="PRINTS" id="PR00344">
    <property type="entry name" value="BCTRLSENSOR"/>
</dbReference>
<dbReference type="CDD" id="cd00082">
    <property type="entry name" value="HisKA"/>
    <property type="match status" value="1"/>
</dbReference>
<dbReference type="SMART" id="SM00387">
    <property type="entry name" value="HATPase_c"/>
    <property type="match status" value="1"/>
</dbReference>
<keyword evidence="11" id="KW-1185">Reference proteome</keyword>
<feature type="domain" description="Histidine kinase" evidence="9">
    <location>
        <begin position="189"/>
        <end position="448"/>
    </location>
</feature>
<protein>
    <recommendedName>
        <fullName evidence="2">histidine kinase</fullName>
        <ecNumber evidence="2">2.7.13.3</ecNumber>
    </recommendedName>
</protein>
<keyword evidence="4" id="KW-0808">Transferase</keyword>
<accession>A0ABV4X5E5</accession>
<dbReference type="PANTHER" id="PTHR43065">
    <property type="entry name" value="SENSOR HISTIDINE KINASE"/>
    <property type="match status" value="1"/>
</dbReference>
<keyword evidence="7" id="KW-0067">ATP-binding</keyword>
<dbReference type="InterPro" id="IPR003594">
    <property type="entry name" value="HATPase_dom"/>
</dbReference>
<evidence type="ECO:0000256" key="1">
    <source>
        <dbReference type="ARBA" id="ARBA00000085"/>
    </source>
</evidence>
<dbReference type="Gene3D" id="3.30.565.10">
    <property type="entry name" value="Histidine kinase-like ATPase, C-terminal domain"/>
    <property type="match status" value="1"/>
</dbReference>
<evidence type="ECO:0000256" key="7">
    <source>
        <dbReference type="ARBA" id="ARBA00022840"/>
    </source>
</evidence>
<evidence type="ECO:0000256" key="3">
    <source>
        <dbReference type="ARBA" id="ARBA00022553"/>
    </source>
</evidence>
<evidence type="ECO:0000256" key="6">
    <source>
        <dbReference type="ARBA" id="ARBA00022777"/>
    </source>
</evidence>
<dbReference type="InterPro" id="IPR036097">
    <property type="entry name" value="HisK_dim/P_sf"/>
</dbReference>
<dbReference type="InterPro" id="IPR036890">
    <property type="entry name" value="HATPase_C_sf"/>
</dbReference>
<dbReference type="Proteomes" id="UP001576774">
    <property type="component" value="Unassembled WGS sequence"/>
</dbReference>
<comment type="catalytic activity">
    <reaction evidence="1">
        <text>ATP + protein L-histidine = ADP + protein N-phospho-L-histidine.</text>
        <dbReference type="EC" id="2.7.13.3"/>
    </reaction>
</comment>
<dbReference type="SUPFAM" id="SSF47384">
    <property type="entry name" value="Homodimeric domain of signal transducing histidine kinase"/>
    <property type="match status" value="1"/>
</dbReference>
<organism evidence="10 11">
    <name type="scientific">Floridaenema aerugineum BLCC-F46</name>
    <dbReference type="NCBI Taxonomy" id="3153654"/>
    <lineage>
        <taxon>Bacteria</taxon>
        <taxon>Bacillati</taxon>
        <taxon>Cyanobacteriota</taxon>
        <taxon>Cyanophyceae</taxon>
        <taxon>Oscillatoriophycideae</taxon>
        <taxon>Aerosakkonematales</taxon>
        <taxon>Aerosakkonemataceae</taxon>
        <taxon>Floridanema</taxon>
        <taxon>Floridanema aerugineum</taxon>
    </lineage>
</organism>
<proteinExistence type="predicted"/>
<comment type="caution">
    <text evidence="10">The sequence shown here is derived from an EMBL/GenBank/DDBJ whole genome shotgun (WGS) entry which is preliminary data.</text>
</comment>
<reference evidence="10 11" key="1">
    <citation type="submission" date="2024-09" db="EMBL/GenBank/DDBJ databases">
        <title>Floridaenema gen nov. (Aerosakkonemataceae, Aerosakkonematales ord. nov., Cyanobacteria) from benthic tropical and subtropical fresh waters, with the description of four new species.</title>
        <authorList>
            <person name="Moretto J.A."/>
            <person name="Berthold D.E."/>
            <person name="Lefler F.W."/>
            <person name="Huang I.-S."/>
            <person name="Laughinghouse H. IV."/>
        </authorList>
    </citation>
    <scope>NUCLEOTIDE SEQUENCE [LARGE SCALE GENOMIC DNA]</scope>
    <source>
        <strain evidence="10 11">BLCC-F46</strain>
    </source>
</reference>
<dbReference type="GO" id="GO:0016301">
    <property type="term" value="F:kinase activity"/>
    <property type="evidence" value="ECO:0007669"/>
    <property type="project" value="UniProtKB-KW"/>
</dbReference>
<evidence type="ECO:0000259" key="9">
    <source>
        <dbReference type="PROSITE" id="PS50109"/>
    </source>
</evidence>
<evidence type="ECO:0000256" key="8">
    <source>
        <dbReference type="ARBA" id="ARBA00023012"/>
    </source>
</evidence>
<sequence>MFTLKHLANELPNLSLPGMEKLSLDSTLQELSLYDLTIESSQPGKDVAKALEANPLLPGVIVLEKGQLLGIISRRKFLECMSRPYGLEIFMKRPIKSLYSLVPTDALVIPCNTLIVESAKRCLQRSPELVDEPIVVEIESQVYRLLDIHQLLVAQSHIHELATNLINEQTKSQMLQTEKMASLGQMVAGVAHEILNPVNFIVGNLEYLANYSQDLIELIAAYETEVNPLPERVRNLREEIELDFLKDDIKQIVNSMQLGTERLVKIVNSLRNFSHIGDGEKKPIDIHECLESTLLILHNRIKYSIELVKNYGELPPVSCYSGQLSQVFVNIISNAIDALMEKVSVAPKTWQAQITISTEVVEAEGRSWVLVRISDNGPGIALEIQGRIFETFFTTKPVGKGTGLGLAISHQIITENHSGKLNVRSQSNKLEDFSCSINTEFEIMLPLA</sequence>
<dbReference type="SUPFAM" id="SSF55874">
    <property type="entry name" value="ATPase domain of HSP90 chaperone/DNA topoisomerase II/histidine kinase"/>
    <property type="match status" value="1"/>
</dbReference>
<gene>
    <name evidence="10" type="ORF">ACE1CC_14290</name>
</gene>
<dbReference type="InterPro" id="IPR005467">
    <property type="entry name" value="His_kinase_dom"/>
</dbReference>
<name>A0ABV4X5E5_9CYAN</name>